<evidence type="ECO:0000313" key="3">
    <source>
        <dbReference type="Proteomes" id="UP001303046"/>
    </source>
</evidence>
<keyword evidence="1" id="KW-0812">Transmembrane</keyword>
<organism evidence="2 3">
    <name type="scientific">Necator americanus</name>
    <name type="common">Human hookworm</name>
    <dbReference type="NCBI Taxonomy" id="51031"/>
    <lineage>
        <taxon>Eukaryota</taxon>
        <taxon>Metazoa</taxon>
        <taxon>Ecdysozoa</taxon>
        <taxon>Nematoda</taxon>
        <taxon>Chromadorea</taxon>
        <taxon>Rhabditida</taxon>
        <taxon>Rhabditina</taxon>
        <taxon>Rhabditomorpha</taxon>
        <taxon>Strongyloidea</taxon>
        <taxon>Ancylostomatidae</taxon>
        <taxon>Bunostominae</taxon>
        <taxon>Necator</taxon>
    </lineage>
</organism>
<dbReference type="EMBL" id="JAVFWL010000004">
    <property type="protein sequence ID" value="KAK6751565.1"/>
    <property type="molecule type" value="Genomic_DNA"/>
</dbReference>
<comment type="caution">
    <text evidence="2">The sequence shown here is derived from an EMBL/GenBank/DDBJ whole genome shotgun (WGS) entry which is preliminary data.</text>
</comment>
<accession>A0ABR1DM82</accession>
<protein>
    <submittedName>
        <fullName evidence="2">Uncharacterized protein</fullName>
    </submittedName>
</protein>
<name>A0ABR1DM82_NECAM</name>
<keyword evidence="3" id="KW-1185">Reference proteome</keyword>
<feature type="transmembrane region" description="Helical" evidence="1">
    <location>
        <begin position="13"/>
        <end position="33"/>
    </location>
</feature>
<keyword evidence="1" id="KW-1133">Transmembrane helix</keyword>
<sequence length="87" mass="9736">MADVLSMTNINDIYGLTSTLNFKLSFIIFVAYAGTSSSEEEPREVLQRGSNLPQGYCGREHLKKLTWEAGTTMERAAEEASRVHHND</sequence>
<reference evidence="2 3" key="1">
    <citation type="submission" date="2023-08" db="EMBL/GenBank/DDBJ databases">
        <title>A Necator americanus chromosomal reference genome.</title>
        <authorList>
            <person name="Ilik V."/>
            <person name="Petrzelkova K.J."/>
            <person name="Pardy F."/>
            <person name="Fuh T."/>
            <person name="Niatou-Singa F.S."/>
            <person name="Gouil Q."/>
            <person name="Baker L."/>
            <person name="Ritchie M.E."/>
            <person name="Jex A.R."/>
            <person name="Gazzola D."/>
            <person name="Li H."/>
            <person name="Toshio Fujiwara R."/>
            <person name="Zhan B."/>
            <person name="Aroian R.V."/>
            <person name="Pafco B."/>
            <person name="Schwarz E.M."/>
        </authorList>
    </citation>
    <scope>NUCLEOTIDE SEQUENCE [LARGE SCALE GENOMIC DNA]</scope>
    <source>
        <strain evidence="2 3">Aroian</strain>
        <tissue evidence="2">Whole animal</tissue>
    </source>
</reference>
<proteinExistence type="predicted"/>
<gene>
    <name evidence="2" type="primary">Necator_chrIV.g16445</name>
    <name evidence="2" type="ORF">RB195_003148</name>
</gene>
<dbReference type="Proteomes" id="UP001303046">
    <property type="component" value="Unassembled WGS sequence"/>
</dbReference>
<evidence type="ECO:0000256" key="1">
    <source>
        <dbReference type="SAM" id="Phobius"/>
    </source>
</evidence>
<keyword evidence="1" id="KW-0472">Membrane</keyword>
<evidence type="ECO:0000313" key="2">
    <source>
        <dbReference type="EMBL" id="KAK6751565.1"/>
    </source>
</evidence>